<feature type="short sequence motif" description="Histidine triad motif" evidence="4 7">
    <location>
        <begin position="99"/>
        <end position="103"/>
    </location>
</feature>
<evidence type="ECO:0000256" key="2">
    <source>
        <dbReference type="ARBA" id="ARBA00022801"/>
    </source>
</evidence>
<protein>
    <submittedName>
        <fullName evidence="10">HIT-like protein</fullName>
    </submittedName>
</protein>
<feature type="site" description="Important for induction of apoptosis" evidence="6">
    <location>
        <position position="118"/>
    </location>
</feature>
<evidence type="ECO:0000256" key="4">
    <source>
        <dbReference type="PIRSR" id="PIRSR601310-3"/>
    </source>
</evidence>
<sequence length="178" mass="20289">MPPLIRDVVKFSDFVVTTHVFHTSPLSFAFVNLKPLLPGHVLVSPHRVVPRFSNLSTAEVQDLFLTVQRVSRTIERVYHASALNIAIQDGRDSGQSVPHVHVHIIPRKKDDLPEDAIYPMLDSEDGDVARQLRERKDATEKGKKSEFPPDEERKARSDEEMEKEAKWLAEEIDKDTES</sequence>
<dbReference type="InterPro" id="IPR001310">
    <property type="entry name" value="Histidine_triad_HIT"/>
</dbReference>
<evidence type="ECO:0000259" key="9">
    <source>
        <dbReference type="PROSITE" id="PS51084"/>
    </source>
</evidence>
<feature type="domain" description="HIT" evidence="9">
    <location>
        <begin position="7"/>
        <end position="114"/>
    </location>
</feature>
<evidence type="ECO:0000313" key="11">
    <source>
        <dbReference type="Proteomes" id="UP000244855"/>
    </source>
</evidence>
<evidence type="ECO:0000256" key="5">
    <source>
        <dbReference type="PIRSR" id="PIRSR639383-2"/>
    </source>
</evidence>
<dbReference type="Gene3D" id="3.30.428.10">
    <property type="entry name" value="HIT-like"/>
    <property type="match status" value="1"/>
</dbReference>
<reference evidence="10 11" key="1">
    <citation type="journal article" date="2018" name="Sci. Rep.">
        <title>Comparative genomics provides insights into the lifestyle and reveals functional heterogeneity of dark septate endophytic fungi.</title>
        <authorList>
            <person name="Knapp D.G."/>
            <person name="Nemeth J.B."/>
            <person name="Barry K."/>
            <person name="Hainaut M."/>
            <person name="Henrissat B."/>
            <person name="Johnson J."/>
            <person name="Kuo A."/>
            <person name="Lim J.H.P."/>
            <person name="Lipzen A."/>
            <person name="Nolan M."/>
            <person name="Ohm R.A."/>
            <person name="Tamas L."/>
            <person name="Grigoriev I.V."/>
            <person name="Spatafora J.W."/>
            <person name="Nagy L.G."/>
            <person name="Kovacs G.M."/>
        </authorList>
    </citation>
    <scope>NUCLEOTIDE SEQUENCE [LARGE SCALE GENOMIC DNA]</scope>
    <source>
        <strain evidence="10 11">DSE2036</strain>
    </source>
</reference>
<feature type="binding site" evidence="5">
    <location>
        <position position="32"/>
    </location>
    <ligand>
        <name>substrate</name>
    </ligand>
</feature>
<organism evidence="10 11">
    <name type="scientific">Periconia macrospinosa</name>
    <dbReference type="NCBI Taxonomy" id="97972"/>
    <lineage>
        <taxon>Eukaryota</taxon>
        <taxon>Fungi</taxon>
        <taxon>Dikarya</taxon>
        <taxon>Ascomycota</taxon>
        <taxon>Pezizomycotina</taxon>
        <taxon>Dothideomycetes</taxon>
        <taxon>Pleosporomycetidae</taxon>
        <taxon>Pleosporales</taxon>
        <taxon>Massarineae</taxon>
        <taxon>Periconiaceae</taxon>
        <taxon>Periconia</taxon>
    </lineage>
</organism>
<dbReference type="EMBL" id="KZ805320">
    <property type="protein sequence ID" value="PVI04570.1"/>
    <property type="molecule type" value="Genomic_DNA"/>
</dbReference>
<dbReference type="SUPFAM" id="SSF54197">
    <property type="entry name" value="HIT-like"/>
    <property type="match status" value="1"/>
</dbReference>
<feature type="compositionally biased region" description="Basic and acidic residues" evidence="8">
    <location>
        <begin position="127"/>
        <end position="178"/>
    </location>
</feature>
<evidence type="ECO:0000256" key="7">
    <source>
        <dbReference type="PROSITE-ProRule" id="PRU00464"/>
    </source>
</evidence>
<keyword evidence="1" id="KW-0547">Nucleotide-binding</keyword>
<name>A0A2V1E5N3_9PLEO</name>
<dbReference type="PRINTS" id="PR00332">
    <property type="entry name" value="HISTRIAD"/>
</dbReference>
<dbReference type="InterPro" id="IPR019808">
    <property type="entry name" value="Histidine_triad_CS"/>
</dbReference>
<evidence type="ECO:0000256" key="8">
    <source>
        <dbReference type="SAM" id="MobiDB-lite"/>
    </source>
</evidence>
<keyword evidence="2" id="KW-0378">Hydrolase</keyword>
<feature type="binding site" evidence="5">
    <location>
        <position position="88"/>
    </location>
    <ligand>
        <name>substrate</name>
    </ligand>
</feature>
<feature type="region of interest" description="Disordered" evidence="8">
    <location>
        <begin position="124"/>
        <end position="178"/>
    </location>
</feature>
<dbReference type="InterPro" id="IPR011146">
    <property type="entry name" value="HIT-like"/>
</dbReference>
<dbReference type="GO" id="GO:0016787">
    <property type="term" value="F:hydrolase activity"/>
    <property type="evidence" value="ECO:0007669"/>
    <property type="project" value="UniProtKB-KW"/>
</dbReference>
<feature type="binding site" evidence="5">
    <location>
        <begin position="94"/>
        <end position="97"/>
    </location>
    <ligand>
        <name>substrate</name>
    </ligand>
</feature>
<proteinExistence type="predicted"/>
<dbReference type="InterPro" id="IPR036265">
    <property type="entry name" value="HIT-like_sf"/>
</dbReference>
<feature type="binding site" evidence="5">
    <location>
        <position position="103"/>
    </location>
    <ligand>
        <name>substrate</name>
    </ligand>
</feature>
<dbReference type="FunFam" id="3.30.428.10:FF:000011">
    <property type="entry name" value="Fragile histidine triad"/>
    <property type="match status" value="1"/>
</dbReference>
<evidence type="ECO:0000256" key="1">
    <source>
        <dbReference type="ARBA" id="ARBA00022741"/>
    </source>
</evidence>
<keyword evidence="11" id="KW-1185">Reference proteome</keyword>
<dbReference type="OrthoDB" id="680339at2759"/>
<dbReference type="CDD" id="cd01275">
    <property type="entry name" value="FHIT"/>
    <property type="match status" value="1"/>
</dbReference>
<dbReference type="InterPro" id="IPR039383">
    <property type="entry name" value="FHIT"/>
</dbReference>
<dbReference type="Pfam" id="PF01230">
    <property type="entry name" value="HIT"/>
    <property type="match status" value="1"/>
</dbReference>
<feature type="active site" description="Tele-AMP-histidine intermediate" evidence="3">
    <location>
        <position position="101"/>
    </location>
</feature>
<gene>
    <name evidence="10" type="ORF">DM02DRAFT_611403</name>
</gene>
<dbReference type="PANTHER" id="PTHR46243">
    <property type="entry name" value="BIS(5'-ADENOSYL)-TRIPHOSPHATASE"/>
    <property type="match status" value="1"/>
</dbReference>
<dbReference type="AlphaFoldDB" id="A0A2V1E5N3"/>
<evidence type="ECO:0000256" key="3">
    <source>
        <dbReference type="PIRSR" id="PIRSR601310-1"/>
    </source>
</evidence>
<dbReference type="InterPro" id="IPR051884">
    <property type="entry name" value="Bis(5'-adenosyl)-TPase_reg"/>
</dbReference>
<dbReference type="PANTHER" id="PTHR46243:SF1">
    <property type="entry name" value="BIS(5'-ADENOSYL)-TRIPHOSPHATASE"/>
    <property type="match status" value="1"/>
</dbReference>
<evidence type="ECO:0000313" key="10">
    <source>
        <dbReference type="EMBL" id="PVI04570.1"/>
    </source>
</evidence>
<dbReference type="Proteomes" id="UP000244855">
    <property type="component" value="Unassembled WGS sequence"/>
</dbReference>
<dbReference type="PROSITE" id="PS51084">
    <property type="entry name" value="HIT_2"/>
    <property type="match status" value="1"/>
</dbReference>
<evidence type="ECO:0000256" key="6">
    <source>
        <dbReference type="PIRSR" id="PIRSR639383-3"/>
    </source>
</evidence>
<dbReference type="GO" id="GO:0000166">
    <property type="term" value="F:nucleotide binding"/>
    <property type="evidence" value="ECO:0007669"/>
    <property type="project" value="UniProtKB-KW"/>
</dbReference>
<dbReference type="STRING" id="97972.A0A2V1E5N3"/>
<dbReference type="PROSITE" id="PS00892">
    <property type="entry name" value="HIT_1"/>
    <property type="match status" value="1"/>
</dbReference>
<accession>A0A2V1E5N3</accession>